<protein>
    <submittedName>
        <fullName evidence="2">Uncharacterized protein</fullName>
    </submittedName>
</protein>
<proteinExistence type="predicted"/>
<keyword evidence="3" id="KW-1185">Reference proteome</keyword>
<accession>A0A1B9GYH1</accession>
<feature type="compositionally biased region" description="Polar residues" evidence="1">
    <location>
        <begin position="161"/>
        <end position="176"/>
    </location>
</feature>
<dbReference type="Proteomes" id="UP000092666">
    <property type="component" value="Unassembled WGS sequence"/>
</dbReference>
<dbReference type="AlphaFoldDB" id="A0A1B9GYH1"/>
<feature type="compositionally biased region" description="Basic and acidic residues" evidence="1">
    <location>
        <begin position="560"/>
        <end position="571"/>
    </location>
</feature>
<feature type="compositionally biased region" description="Low complexity" evidence="1">
    <location>
        <begin position="363"/>
        <end position="402"/>
    </location>
</feature>
<organism evidence="2 3">
    <name type="scientific">Kwoniella heveanensis BCC8398</name>
    <dbReference type="NCBI Taxonomy" id="1296120"/>
    <lineage>
        <taxon>Eukaryota</taxon>
        <taxon>Fungi</taxon>
        <taxon>Dikarya</taxon>
        <taxon>Basidiomycota</taxon>
        <taxon>Agaricomycotina</taxon>
        <taxon>Tremellomycetes</taxon>
        <taxon>Tremellales</taxon>
        <taxon>Cryptococcaceae</taxon>
        <taxon>Kwoniella</taxon>
    </lineage>
</organism>
<reference evidence="2 3" key="1">
    <citation type="submission" date="2013-07" db="EMBL/GenBank/DDBJ databases">
        <title>The Genome Sequence of Cryptococcus heveanensis BCC8398.</title>
        <authorList>
            <consortium name="The Broad Institute Genome Sequencing Platform"/>
            <person name="Cuomo C."/>
            <person name="Litvintseva A."/>
            <person name="Chen Y."/>
            <person name="Heitman J."/>
            <person name="Sun S."/>
            <person name="Springer D."/>
            <person name="Dromer F."/>
            <person name="Young S.K."/>
            <person name="Zeng Q."/>
            <person name="Gargeya S."/>
            <person name="Fitzgerald M."/>
            <person name="Abouelleil A."/>
            <person name="Alvarado L."/>
            <person name="Berlin A.M."/>
            <person name="Chapman S.B."/>
            <person name="Dewar J."/>
            <person name="Goldberg J."/>
            <person name="Griggs A."/>
            <person name="Gujja S."/>
            <person name="Hansen M."/>
            <person name="Howarth C."/>
            <person name="Imamovic A."/>
            <person name="Larimer J."/>
            <person name="McCowan C."/>
            <person name="Murphy C."/>
            <person name="Pearson M."/>
            <person name="Priest M."/>
            <person name="Roberts A."/>
            <person name="Saif S."/>
            <person name="Shea T."/>
            <person name="Sykes S."/>
            <person name="Wortman J."/>
            <person name="Nusbaum C."/>
            <person name="Birren B."/>
        </authorList>
    </citation>
    <scope>NUCLEOTIDE SEQUENCE [LARGE SCALE GENOMIC DNA]</scope>
    <source>
        <strain evidence="2 3">BCC8398</strain>
    </source>
</reference>
<feature type="region of interest" description="Disordered" evidence="1">
    <location>
        <begin position="88"/>
        <end position="207"/>
    </location>
</feature>
<feature type="compositionally biased region" description="Low complexity" evidence="1">
    <location>
        <begin position="510"/>
        <end position="531"/>
    </location>
</feature>
<evidence type="ECO:0000313" key="2">
    <source>
        <dbReference type="EMBL" id="OCF36087.1"/>
    </source>
</evidence>
<evidence type="ECO:0000256" key="1">
    <source>
        <dbReference type="SAM" id="MobiDB-lite"/>
    </source>
</evidence>
<dbReference type="EMBL" id="KI669496">
    <property type="protein sequence ID" value="OCF36087.1"/>
    <property type="molecule type" value="Genomic_DNA"/>
</dbReference>
<feature type="region of interest" description="Disordered" evidence="1">
    <location>
        <begin position="475"/>
        <end position="571"/>
    </location>
</feature>
<evidence type="ECO:0000313" key="3">
    <source>
        <dbReference type="Proteomes" id="UP000092666"/>
    </source>
</evidence>
<gene>
    <name evidence="2" type="ORF">I316_01959</name>
</gene>
<feature type="region of interest" description="Disordered" evidence="1">
    <location>
        <begin position="363"/>
        <end position="434"/>
    </location>
</feature>
<name>A0A1B9GYH1_9TREE</name>
<sequence length="571" mass="59924">MHVNDTDHNSAASGGGSARLIVSVQASPSGPRPSEYQFSQAVNAIGAELRRRYRDGMYLNGNAMVNTVVASMHESRDQLFDATLADYQSGASRYPPPPRGFPSTNKPAVRRQAIHARPSQGTLATPALEASGRRRGDDDSVGSVDSVNSTAFDYHHRERPASTNISTGLPISQGAQRASGAPTGLAASITEGSPSRGPSAVRRAPLHPGLSWPRSPWLIAPPVRSPPSKQCEAPPSSAALSSQMGAERQTRPRSATVLTSFGGKPALAWYPEGYGETGELIGCHRLFQLPSEIPPDATPSDAITVQSVGDSMFLVCTTKNGEAFFADAEEIKPIMQQSTHVGSPSHPPALAYSASVPSAANYRGAGRTARARKAPPVSVSPAPAYSAVPSAATTTPPSQPFSTHDRWTGVPSDAYKRSHHRSTPSTMFDHASGAVLPLPMPPQSPAHPPNASPAYSRTAGTAVAPYSIIPSSGSNITTRSTHSHIAPSSTATGTIDPPNFRRVSGAYDVTTSQQQTDTTATPDAWTPTASTQADEMTERSEALNAALSDSSGVTRTYDPLSDHDNDSVAAQ</sequence>
<feature type="region of interest" description="Disordered" evidence="1">
    <location>
        <begin position="224"/>
        <end position="255"/>
    </location>
</feature>
<reference evidence="3" key="2">
    <citation type="submission" date="2013-12" db="EMBL/GenBank/DDBJ databases">
        <title>Evolution of pathogenesis and genome organization in the Tremellales.</title>
        <authorList>
            <person name="Cuomo C."/>
            <person name="Litvintseva A."/>
            <person name="Heitman J."/>
            <person name="Chen Y."/>
            <person name="Sun S."/>
            <person name="Springer D."/>
            <person name="Dromer F."/>
            <person name="Young S."/>
            <person name="Zeng Q."/>
            <person name="Chapman S."/>
            <person name="Gujja S."/>
            <person name="Saif S."/>
            <person name="Birren B."/>
        </authorList>
    </citation>
    <scope>NUCLEOTIDE SEQUENCE [LARGE SCALE GENOMIC DNA]</scope>
    <source>
        <strain evidence="3">BCC8398</strain>
    </source>
</reference>